<evidence type="ECO:0000256" key="1">
    <source>
        <dbReference type="PROSITE-ProRule" id="PRU00221"/>
    </source>
</evidence>
<reference evidence="4 5" key="1">
    <citation type="journal article" date="2019" name="Sci. Rep.">
        <title>Nanopore sequencing improves the draft genome of the human pathogenic amoeba Naegleria fowleri.</title>
        <authorList>
            <person name="Liechti N."/>
            <person name="Schurch N."/>
            <person name="Bruggmann R."/>
            <person name="Wittwer M."/>
        </authorList>
    </citation>
    <scope>NUCLEOTIDE SEQUENCE [LARGE SCALE GENOMIC DNA]</scope>
    <source>
        <strain evidence="4 5">ATCC 30894</strain>
    </source>
</reference>
<evidence type="ECO:0000256" key="2">
    <source>
        <dbReference type="SAM" id="Coils"/>
    </source>
</evidence>
<dbReference type="VEuPathDB" id="AmoebaDB:FDP41_003651"/>
<dbReference type="PROSITE" id="PS50082">
    <property type="entry name" value="WD_REPEATS_2"/>
    <property type="match status" value="1"/>
</dbReference>
<sequence length="1349" mass="155284">MTENEDTTTSSSSNTIQIPNQSSSNNILNDASFEPGSPQLNADKKEDDNDAAMETFEGTRLKFFHTLGFRNIPQAIQHLENEEEIVYLVGKHVSIFNYEKRTHTFILKSGNVLEIHSFAISYNRKFIALSESINSSDSKRKSQQNLNQTKESSTEYQISSFQWHFSRDAKYLAAVTDEPDQSIYLWHLEKSNKVSSKKIPFRVTQITINPYSHWQMATTGPDDMKIWRFTEGELKHIDPIGSDKYTYRCHTWFDDEKLLVGTEEGQILVIDGKNVVKTFSNVHPNASGILCIEAIDRGFVCAGENGYFSVFERTYDSEYFNHYKRFRTLEKRKIVSLCVSKKENNVICCYDDNKFTYFSLTNVDILKENDNNFTLLPIGFHGQLVQGLATCVQKPLMVTCGSDRTLRIWNYMKRQVELEKTFDEDIYCVSMDPTGTRILIGFRYKLSCFAILSKDLYLLHDWHVKSCKIATFCNGGQYFACVSATSILIISSLTFQVVHTLRGHSGIIKSIVWGKDDIHLASASFDGSICQWDLASDKLRIFENVVKTCNFRCVAYDNKTNTCSAVGNDGNVWTFRNGTLYSQIPTREDLTSIIYSSYSEVAVVGTTSGKLLLYSWPPEKPVNNLDKALLEYEVHNGSVVSLMLTSDERFLFSLGSDDTLFMLELDTWKDGKPIQFKNFDFDKFYDLYYTLKGSEEEIEQQIVELTDKSKQAHDDHERKIEQLNDQYTQEMEKQRIQYTNEIKELKRVNNQLKQQLADQEISFKENLNKIEYTHQEEIDKERITAESNVAECKSKYEKEVEGLKEKLAYFVDLVKVMTEKHEEEIEKLKQEYEEEKLQLVETYDNLSQDFKQLSSVYQSTVQQAEEDFDTQLKRVKTSLIHTIEKHKQSVIEAKGEAVKKGTKVEELKKEIVALKNKITKQEEKIHQLEKKNDEYRTTIDTLQVDKKKQEDAILMQERDKKDLFRQAKELEQMRYVLTFKFNKLKNEVSPKENLIAELREDLKNIEKELLQAKIENDNLQSQIAQKNEKIEVIQSESVKLKQTVDDKTRVLVLLIQELSNLTSNGDSKLTNVHLKKIVSRYNNILTKGIKANNQGEKLRDTIEEFERQRGFLEQTISGMKRTLSTREEHLKGDLVRKNNENSVLVEEINQLRKDQKQYKQRIISLEYQLKNALHFQQQQLQQQQGKELNTSTAASTISSARSRRAGSATSVRSSLNRIRTPDTYYVPINTGSMVGGDPNLKGGNVGLSDNTITGLDRKKVAEFVDSLEKNNKRFEQQQQEIDKLKNYVQNLLETEENINMQDHTIETTSTTPAVTPTMVIESRSSSSATTSSTPTATTKLAPIKLNKNA</sequence>
<feature type="coiled-coil region" evidence="2">
    <location>
        <begin position="811"/>
        <end position="849"/>
    </location>
</feature>
<evidence type="ECO:0000313" key="4">
    <source>
        <dbReference type="EMBL" id="KAF0976998.1"/>
    </source>
</evidence>
<feature type="coiled-coil region" evidence="2">
    <location>
        <begin position="695"/>
        <end position="762"/>
    </location>
</feature>
<feature type="repeat" description="WD" evidence="1">
    <location>
        <begin position="501"/>
        <end position="542"/>
    </location>
</feature>
<gene>
    <name evidence="4" type="ORF">FDP41_003651</name>
</gene>
<accession>A0A6A5BSD5</accession>
<dbReference type="Proteomes" id="UP000444721">
    <property type="component" value="Unassembled WGS sequence"/>
</dbReference>
<dbReference type="Pfam" id="PF00400">
    <property type="entry name" value="WD40"/>
    <property type="match status" value="2"/>
</dbReference>
<keyword evidence="1" id="KW-0853">WD repeat</keyword>
<dbReference type="GeneID" id="68110869"/>
<feature type="coiled-coil region" evidence="2">
    <location>
        <begin position="1095"/>
        <end position="1168"/>
    </location>
</feature>
<keyword evidence="5" id="KW-1185">Reference proteome</keyword>
<evidence type="ECO:0000313" key="5">
    <source>
        <dbReference type="Proteomes" id="UP000444721"/>
    </source>
</evidence>
<dbReference type="SMART" id="SM00320">
    <property type="entry name" value="WD40"/>
    <property type="match status" value="7"/>
</dbReference>
<feature type="region of interest" description="Disordered" evidence="3">
    <location>
        <begin position="1187"/>
        <end position="1213"/>
    </location>
</feature>
<organism evidence="4 5">
    <name type="scientific">Naegleria fowleri</name>
    <name type="common">Brain eating amoeba</name>
    <dbReference type="NCBI Taxonomy" id="5763"/>
    <lineage>
        <taxon>Eukaryota</taxon>
        <taxon>Discoba</taxon>
        <taxon>Heterolobosea</taxon>
        <taxon>Tetramitia</taxon>
        <taxon>Eutetramitia</taxon>
        <taxon>Vahlkampfiidae</taxon>
        <taxon>Naegleria</taxon>
    </lineage>
</organism>
<evidence type="ECO:0000256" key="3">
    <source>
        <dbReference type="SAM" id="MobiDB-lite"/>
    </source>
</evidence>
<comment type="caution">
    <text evidence="4">The sequence shown here is derived from an EMBL/GenBank/DDBJ whole genome shotgun (WGS) entry which is preliminary data.</text>
</comment>
<feature type="coiled-coil region" evidence="2">
    <location>
        <begin position="1257"/>
        <end position="1294"/>
    </location>
</feature>
<dbReference type="VEuPathDB" id="AmoebaDB:NF0128590"/>
<dbReference type="InterPro" id="IPR052993">
    <property type="entry name" value="CFA-57"/>
</dbReference>
<dbReference type="SUPFAM" id="SSF50978">
    <property type="entry name" value="WD40 repeat-like"/>
    <property type="match status" value="2"/>
</dbReference>
<dbReference type="Gene3D" id="2.130.10.10">
    <property type="entry name" value="YVTN repeat-like/Quinoprotein amine dehydrogenase"/>
    <property type="match status" value="2"/>
</dbReference>
<feature type="region of interest" description="Disordered" evidence="3">
    <location>
        <begin position="1"/>
        <end position="48"/>
    </location>
</feature>
<dbReference type="OMA" id="FEWSPND"/>
<dbReference type="RefSeq" id="XP_044561711.1">
    <property type="nucleotide sequence ID" value="XM_044706979.1"/>
</dbReference>
<dbReference type="OrthoDB" id="10267443at2759"/>
<name>A0A6A5BSD5_NAEFO</name>
<dbReference type="VEuPathDB" id="AmoebaDB:NfTy_065350"/>
<feature type="coiled-coil region" evidence="2">
    <location>
        <begin position="897"/>
        <end position="1043"/>
    </location>
</feature>
<dbReference type="InterPro" id="IPR036322">
    <property type="entry name" value="WD40_repeat_dom_sf"/>
</dbReference>
<feature type="compositionally biased region" description="Low complexity" evidence="3">
    <location>
        <begin position="1324"/>
        <end position="1338"/>
    </location>
</feature>
<dbReference type="PANTHER" id="PTHR32215:SF0">
    <property type="entry name" value="CILIA- AND FLAGELLA-ASSOCIATED PROTEIN 57"/>
    <property type="match status" value="1"/>
</dbReference>
<dbReference type="InterPro" id="IPR015943">
    <property type="entry name" value="WD40/YVTN_repeat-like_dom_sf"/>
</dbReference>
<feature type="compositionally biased region" description="Low complexity" evidence="3">
    <location>
        <begin position="7"/>
        <end position="27"/>
    </location>
</feature>
<dbReference type="EMBL" id="VFQX01000035">
    <property type="protein sequence ID" value="KAF0976998.1"/>
    <property type="molecule type" value="Genomic_DNA"/>
</dbReference>
<protein>
    <submittedName>
        <fullName evidence="4">Uncharacterized protein</fullName>
    </submittedName>
</protein>
<dbReference type="InterPro" id="IPR001680">
    <property type="entry name" value="WD40_rpt"/>
</dbReference>
<keyword evidence="2" id="KW-0175">Coiled coil</keyword>
<feature type="region of interest" description="Disordered" evidence="3">
    <location>
        <begin position="1321"/>
        <end position="1349"/>
    </location>
</feature>
<dbReference type="PROSITE" id="PS50294">
    <property type="entry name" value="WD_REPEATS_REGION"/>
    <property type="match status" value="1"/>
</dbReference>
<dbReference type="PANTHER" id="PTHR32215">
    <property type="entry name" value="CILIA- AND FLAGELLA-ASSOCIATED PROTEIN 57"/>
    <property type="match status" value="1"/>
</dbReference>
<proteinExistence type="predicted"/>